<dbReference type="InterPro" id="IPR050266">
    <property type="entry name" value="AB_hydrolase_sf"/>
</dbReference>
<evidence type="ECO:0000313" key="2">
    <source>
        <dbReference type="EMBL" id="NNJ27909.1"/>
    </source>
</evidence>
<dbReference type="Proteomes" id="UP000609651">
    <property type="component" value="Unassembled WGS sequence"/>
</dbReference>
<accession>A0ABX1VIG8</accession>
<evidence type="ECO:0000259" key="1">
    <source>
        <dbReference type="Pfam" id="PF00561"/>
    </source>
</evidence>
<gene>
    <name evidence="2" type="ORF">LzC2_40200</name>
</gene>
<evidence type="ECO:0000313" key="3">
    <source>
        <dbReference type="Proteomes" id="UP000609651"/>
    </source>
</evidence>
<proteinExistence type="predicted"/>
<dbReference type="PANTHER" id="PTHR43798">
    <property type="entry name" value="MONOACYLGLYCEROL LIPASE"/>
    <property type="match status" value="1"/>
</dbReference>
<dbReference type="EMBL" id="WTPX01000230">
    <property type="protein sequence ID" value="NNJ27909.1"/>
    <property type="molecule type" value="Genomic_DNA"/>
</dbReference>
<dbReference type="Gene3D" id="3.40.50.1820">
    <property type="entry name" value="alpha/beta hydrolase"/>
    <property type="match status" value="1"/>
</dbReference>
<dbReference type="SUPFAM" id="SSF53474">
    <property type="entry name" value="alpha/beta-Hydrolases"/>
    <property type="match status" value="1"/>
</dbReference>
<dbReference type="InterPro" id="IPR000073">
    <property type="entry name" value="AB_hydrolase_1"/>
</dbReference>
<feature type="domain" description="AB hydrolase-1" evidence="1">
    <location>
        <begin position="43"/>
        <end position="286"/>
    </location>
</feature>
<keyword evidence="3" id="KW-1185">Reference proteome</keyword>
<dbReference type="Pfam" id="PF00561">
    <property type="entry name" value="Abhydrolase_1"/>
    <property type="match status" value="1"/>
</dbReference>
<dbReference type="InterPro" id="IPR029058">
    <property type="entry name" value="AB_hydrolase_fold"/>
</dbReference>
<organism evidence="2 3">
    <name type="scientific">Alienimonas chondri</name>
    <dbReference type="NCBI Taxonomy" id="2681879"/>
    <lineage>
        <taxon>Bacteria</taxon>
        <taxon>Pseudomonadati</taxon>
        <taxon>Planctomycetota</taxon>
        <taxon>Planctomycetia</taxon>
        <taxon>Planctomycetales</taxon>
        <taxon>Planctomycetaceae</taxon>
        <taxon>Alienimonas</taxon>
    </lineage>
</organism>
<name>A0ABX1VIG8_9PLAN</name>
<sequence length="314" mass="34147">MASCGAAEAPSCLPPGPAAWFAGGQFFNHRDHRIFFRREGRGPTLLVVHGFPTSSYDFAPMWAALTARFDVIAVDLLGSGFSDKPVPYDYSVFEQADILERLTTALGVSRTHVLAHDYGDTVVQELLARFGEGTCSLHLDSVTLLNGGLFIDAQQLTAIHYLLDSPLGVPAGVLTSKPVFKTSMKKILGPVGRARDVDLDGWWAILNYKQGKRAMHDVIQYLDEREQYGGRWTAALARAPCPVAFLYGAEDPVSGDTIARRFAVLAPHAPIVRLPGVGHYPQAEAPAEVAAYFNALHDHWGSPPAGAYAYRGVR</sequence>
<dbReference type="PANTHER" id="PTHR43798:SF33">
    <property type="entry name" value="HYDROLASE, PUTATIVE (AFU_ORTHOLOGUE AFUA_2G14860)-RELATED"/>
    <property type="match status" value="1"/>
</dbReference>
<reference evidence="2 3" key="1">
    <citation type="journal article" date="2020" name="Syst. Appl. Microbiol.">
        <title>Alienimonas chondri sp. nov., a novel planctomycete isolated from the biofilm of the red alga Chondrus crispus.</title>
        <authorList>
            <person name="Vitorino I."/>
            <person name="Albuquerque L."/>
            <person name="Wiegand S."/>
            <person name="Kallscheuer N."/>
            <person name="da Costa M.S."/>
            <person name="Lobo-da-Cunha A."/>
            <person name="Jogler C."/>
            <person name="Lage O.M."/>
        </authorList>
    </citation>
    <scope>NUCLEOTIDE SEQUENCE [LARGE SCALE GENOMIC DNA]</scope>
    <source>
        <strain evidence="2 3">LzC2</strain>
    </source>
</reference>
<comment type="caution">
    <text evidence="2">The sequence shown here is derived from an EMBL/GenBank/DDBJ whole genome shotgun (WGS) entry which is preliminary data.</text>
</comment>
<protein>
    <recommendedName>
        <fullName evidence="1">AB hydrolase-1 domain-containing protein</fullName>
    </recommendedName>
</protein>